<evidence type="ECO:0000313" key="2">
    <source>
        <dbReference type="Proteomes" id="UP000017836"/>
    </source>
</evidence>
<protein>
    <submittedName>
        <fullName evidence="1">Uncharacterized protein</fullName>
    </submittedName>
</protein>
<accession>U5DC13</accession>
<dbReference type="Gramene" id="ERN17958">
    <property type="protein sequence ID" value="ERN17958"/>
    <property type="gene ID" value="AMTR_s00046p00079000"/>
</dbReference>
<keyword evidence="2" id="KW-1185">Reference proteome</keyword>
<dbReference type="AlphaFoldDB" id="U5DC13"/>
<organism evidence="1 2">
    <name type="scientific">Amborella trichopoda</name>
    <dbReference type="NCBI Taxonomy" id="13333"/>
    <lineage>
        <taxon>Eukaryota</taxon>
        <taxon>Viridiplantae</taxon>
        <taxon>Streptophyta</taxon>
        <taxon>Embryophyta</taxon>
        <taxon>Tracheophyta</taxon>
        <taxon>Spermatophyta</taxon>
        <taxon>Magnoliopsida</taxon>
        <taxon>Amborellales</taxon>
        <taxon>Amborellaceae</taxon>
        <taxon>Amborella</taxon>
    </lineage>
</organism>
<reference evidence="2" key="1">
    <citation type="journal article" date="2013" name="Science">
        <title>The Amborella genome and the evolution of flowering plants.</title>
        <authorList>
            <consortium name="Amborella Genome Project"/>
        </authorList>
    </citation>
    <scope>NUCLEOTIDE SEQUENCE [LARGE SCALE GENOMIC DNA]</scope>
</reference>
<proteinExistence type="predicted"/>
<dbReference type="EMBL" id="KI392290">
    <property type="protein sequence ID" value="ERN17958.1"/>
    <property type="molecule type" value="Genomic_DNA"/>
</dbReference>
<sequence length="76" mass="8615">MVHEDLSEVFGSLSAPGSCYKMVHEDHSTLQTTCYLWTIMVDPTCKYGRDGWLINKQVKQWGHASVADNEAQELAR</sequence>
<gene>
    <name evidence="1" type="ORF">AMTR_s00046p00079000</name>
</gene>
<evidence type="ECO:0000313" key="1">
    <source>
        <dbReference type="EMBL" id="ERN17958.1"/>
    </source>
</evidence>
<dbReference type="HOGENOM" id="CLU_2657764_0_0_1"/>
<dbReference type="Proteomes" id="UP000017836">
    <property type="component" value="Unassembled WGS sequence"/>
</dbReference>
<name>U5DC13_AMBTC</name>